<proteinExistence type="predicted"/>
<feature type="compositionally biased region" description="Acidic residues" evidence="1">
    <location>
        <begin position="95"/>
        <end position="109"/>
    </location>
</feature>
<dbReference type="InterPro" id="IPR051531">
    <property type="entry name" value="N-acetyltransferase"/>
</dbReference>
<dbReference type="Gene3D" id="3.40.630.30">
    <property type="match status" value="1"/>
</dbReference>
<dbReference type="PANTHER" id="PTHR43792">
    <property type="entry name" value="GNAT FAMILY, PUTATIVE (AFU_ORTHOLOGUE AFUA_3G00765)-RELATED-RELATED"/>
    <property type="match status" value="1"/>
</dbReference>
<gene>
    <name evidence="3" type="ORF">BMIN_0242</name>
</gene>
<evidence type="ECO:0000313" key="4">
    <source>
        <dbReference type="Proteomes" id="UP000029014"/>
    </source>
</evidence>
<keyword evidence="4" id="KW-1185">Reference proteome</keyword>
<dbReference type="AlphaFoldDB" id="A0A087BMU8"/>
<dbReference type="STRING" id="1693.BMIN_0242"/>
<dbReference type="GO" id="GO:0016747">
    <property type="term" value="F:acyltransferase activity, transferring groups other than amino-acyl groups"/>
    <property type="evidence" value="ECO:0007669"/>
    <property type="project" value="InterPro"/>
</dbReference>
<evidence type="ECO:0000256" key="1">
    <source>
        <dbReference type="SAM" id="MobiDB-lite"/>
    </source>
</evidence>
<sequence length="241" mass="26317">MNGMTILRTDRLILRPWRVNDPSDARALYRHASDPEVGPRAGWPAHSSVEESARIIRDVLSADLTYAIVLRASESAIADADVSCGDGRVEHDGDRDGDDDAEGYGDGEGDGYGYGRPIGSIGLKEIAGKADARELGYWIGRPYWGRGLVPEAARELMRYGFDELGLTAVYACHDVSNGQSSRVMDKLGLVRLRTDRSVPRPLLGADVRRDEVVRRMTREEWTVRGTSGITPISRSSGGSGK</sequence>
<dbReference type="SUPFAM" id="SSF55729">
    <property type="entry name" value="Acyl-CoA N-acyltransferases (Nat)"/>
    <property type="match status" value="1"/>
</dbReference>
<dbReference type="InterPro" id="IPR000182">
    <property type="entry name" value="GNAT_dom"/>
</dbReference>
<dbReference type="eggNOG" id="COG1670">
    <property type="taxonomic scope" value="Bacteria"/>
</dbReference>
<name>A0A087BMU8_9BIFI</name>
<comment type="caution">
    <text evidence="3">The sequence shown here is derived from an EMBL/GenBank/DDBJ whole genome shotgun (WGS) entry which is preliminary data.</text>
</comment>
<dbReference type="Pfam" id="PF13302">
    <property type="entry name" value="Acetyltransf_3"/>
    <property type="match status" value="1"/>
</dbReference>
<feature type="region of interest" description="Disordered" evidence="1">
    <location>
        <begin position="84"/>
        <end position="111"/>
    </location>
</feature>
<dbReference type="Proteomes" id="UP000029014">
    <property type="component" value="Unassembled WGS sequence"/>
</dbReference>
<feature type="domain" description="N-acetyltransferase" evidence="2">
    <location>
        <begin position="11"/>
        <end position="189"/>
    </location>
</feature>
<organism evidence="3 4">
    <name type="scientific">Bifidobacterium minimum</name>
    <dbReference type="NCBI Taxonomy" id="1693"/>
    <lineage>
        <taxon>Bacteria</taxon>
        <taxon>Bacillati</taxon>
        <taxon>Actinomycetota</taxon>
        <taxon>Actinomycetes</taxon>
        <taxon>Bifidobacteriales</taxon>
        <taxon>Bifidobacteriaceae</taxon>
        <taxon>Bifidobacterium</taxon>
    </lineage>
</organism>
<dbReference type="EMBL" id="JGZD01000009">
    <property type="protein sequence ID" value="KFI72348.1"/>
    <property type="molecule type" value="Genomic_DNA"/>
</dbReference>
<accession>A0A087BMU8</accession>
<dbReference type="InterPro" id="IPR016181">
    <property type="entry name" value="Acyl_CoA_acyltransferase"/>
</dbReference>
<evidence type="ECO:0000313" key="3">
    <source>
        <dbReference type="EMBL" id="KFI72348.1"/>
    </source>
</evidence>
<evidence type="ECO:0000259" key="2">
    <source>
        <dbReference type="Pfam" id="PF13302"/>
    </source>
</evidence>
<protein>
    <recommendedName>
        <fullName evidence="2">N-acetyltransferase domain-containing protein</fullName>
    </recommendedName>
</protein>
<reference evidence="3 4" key="1">
    <citation type="submission" date="2014-03" db="EMBL/GenBank/DDBJ databases">
        <title>Genomics of Bifidobacteria.</title>
        <authorList>
            <person name="Ventura M."/>
            <person name="Milani C."/>
            <person name="Lugli G.A."/>
        </authorList>
    </citation>
    <scope>NUCLEOTIDE SEQUENCE [LARGE SCALE GENOMIC DNA]</scope>
    <source>
        <strain evidence="3 4">LMG 11592</strain>
    </source>
</reference>